<dbReference type="PANTHER" id="PTHR10357:SF210">
    <property type="entry name" value="MALTODEXTRIN GLUCOSIDASE"/>
    <property type="match status" value="1"/>
</dbReference>
<dbReference type="PANTHER" id="PTHR10357">
    <property type="entry name" value="ALPHA-AMYLASE FAMILY MEMBER"/>
    <property type="match status" value="1"/>
</dbReference>
<dbReference type="CDD" id="cd02857">
    <property type="entry name" value="E_set_CDase_PDE_N"/>
    <property type="match status" value="1"/>
</dbReference>
<keyword evidence="2" id="KW-0326">Glycosidase</keyword>
<dbReference type="SMART" id="SM00642">
    <property type="entry name" value="Aamy"/>
    <property type="match status" value="1"/>
</dbReference>
<name>A0A6P0HDU7_9ACTN</name>
<dbReference type="CDD" id="cd11338">
    <property type="entry name" value="AmyAc_CMD"/>
    <property type="match status" value="1"/>
</dbReference>
<protein>
    <submittedName>
        <fullName evidence="5">Glycoside hydrolase family 13 protein</fullName>
    </submittedName>
</protein>
<evidence type="ECO:0000256" key="1">
    <source>
        <dbReference type="ARBA" id="ARBA00022801"/>
    </source>
</evidence>
<dbReference type="AlphaFoldDB" id="A0A6P0HDU7"/>
<dbReference type="SUPFAM" id="SSF51445">
    <property type="entry name" value="(Trans)glycosidases"/>
    <property type="match status" value="1"/>
</dbReference>
<dbReference type="GO" id="GO:0005975">
    <property type="term" value="P:carbohydrate metabolic process"/>
    <property type="evidence" value="ECO:0007669"/>
    <property type="project" value="InterPro"/>
</dbReference>
<keyword evidence="1 5" id="KW-0378">Hydrolase</keyword>
<evidence type="ECO:0000313" key="7">
    <source>
        <dbReference type="Proteomes" id="UP000471152"/>
    </source>
</evidence>
<evidence type="ECO:0000259" key="3">
    <source>
        <dbReference type="SMART" id="SM00642"/>
    </source>
</evidence>
<gene>
    <name evidence="5" type="ORF">G3R41_21295</name>
    <name evidence="4" type="ORF">GCU67_20580</name>
</gene>
<dbReference type="Pfam" id="PF00128">
    <property type="entry name" value="Alpha-amylase"/>
    <property type="match status" value="2"/>
</dbReference>
<evidence type="ECO:0000313" key="6">
    <source>
        <dbReference type="Proteomes" id="UP000468828"/>
    </source>
</evidence>
<evidence type="ECO:0000313" key="4">
    <source>
        <dbReference type="EMBL" id="NEK96543.1"/>
    </source>
</evidence>
<evidence type="ECO:0000256" key="2">
    <source>
        <dbReference type="ARBA" id="ARBA00023295"/>
    </source>
</evidence>
<sequence>MSLPHHDGSLLYVPEDAPELGRTATVFVRVPREDGATEVHVRSTPDAEVKLSRGVVDRTTETETWWRCEVPVRNPGAHYRFLLQGGPRGYRWLTGTGLHQHEVSDAMDFRFTAAPPPPEWTRDAFVYQVFPDRFARSAAADERQVPAWAAPARWDDPVDAHGPTVATQLYGGDLDGILAHLDHIAGLGADTLYLTPFFPAESNHRYNATDFGAVDPILGGDEALARLSRAVHGRGMRLMGDLTTNHSGDTHRWFRSALADPRASERAFYYFAGPESDEYEMWLGYPSLPKFDFASAELRRRLLKGPESVAGRWLLPPFHLDGWRIDVANMTGRRATDDYNAEVARELRATLAEVGDQAALIAEHSFDASADLGGEGWQGVMDYSAFTTPVRSWLRDPGTQEHRPPGLPPLVPRLPAEAAAATIREHYARRPWRATATSWSILASHDTAHIRTIVGTREMQEVAAGLLFTMPGVPMVFAGDEIGLTGTFGEDARIPFPWNRQDTWDFQTLATYRELAALRRGSEALRHGGLRWVATSGDTLAYLREAPGERLLVLALRAPALPLRLPARGLGMLDADEAPNVFGGGAALSARGGTEVVLPGDGPTFQVWRLP</sequence>
<dbReference type="GO" id="GO:0004553">
    <property type="term" value="F:hydrolase activity, hydrolyzing O-glycosyl compounds"/>
    <property type="evidence" value="ECO:0007669"/>
    <property type="project" value="InterPro"/>
</dbReference>
<evidence type="ECO:0000313" key="5">
    <source>
        <dbReference type="EMBL" id="NEN53443.1"/>
    </source>
</evidence>
<dbReference type="Proteomes" id="UP000468828">
    <property type="component" value="Unassembled WGS sequence"/>
</dbReference>
<dbReference type="Proteomes" id="UP000471152">
    <property type="component" value="Unassembled WGS sequence"/>
</dbReference>
<feature type="domain" description="Glycosyl hydrolase family 13 catalytic" evidence="3">
    <location>
        <begin position="128"/>
        <end position="519"/>
    </location>
</feature>
<dbReference type="Gene3D" id="3.20.20.80">
    <property type="entry name" value="Glycosidases"/>
    <property type="match status" value="1"/>
</dbReference>
<proteinExistence type="predicted"/>
<reference evidence="4 6" key="1">
    <citation type="submission" date="2020-01" db="EMBL/GenBank/DDBJ databases">
        <title>the WGS Modestobacter muralis CPCC 204518.</title>
        <authorList>
            <person name="Jiang Z."/>
        </authorList>
    </citation>
    <scope>NUCLEOTIDE SEQUENCE [LARGE SCALE GENOMIC DNA]</scope>
    <source>
        <strain evidence="4 6">DSM 100205</strain>
    </source>
</reference>
<dbReference type="InterPro" id="IPR017853">
    <property type="entry name" value="GH"/>
</dbReference>
<comment type="caution">
    <text evidence="5">The sequence shown here is derived from an EMBL/GenBank/DDBJ whole genome shotgun (WGS) entry which is preliminary data.</text>
</comment>
<dbReference type="InterPro" id="IPR004185">
    <property type="entry name" value="Glyco_hydro_13_lg-like_dom"/>
</dbReference>
<dbReference type="InterPro" id="IPR006047">
    <property type="entry name" value="GH13_cat_dom"/>
</dbReference>
<keyword evidence="6" id="KW-1185">Reference proteome</keyword>
<dbReference type="EMBL" id="JAAGWH010000067">
    <property type="protein sequence ID" value="NEK96543.1"/>
    <property type="molecule type" value="Genomic_DNA"/>
</dbReference>
<reference evidence="5 7" key="2">
    <citation type="submission" date="2020-02" db="EMBL/GenBank/DDBJ databases">
        <title>The WGS of Modestobacter muralis DSM 100205.</title>
        <authorList>
            <person name="Jiang Z."/>
        </authorList>
    </citation>
    <scope>NUCLEOTIDE SEQUENCE [LARGE SCALE GENOMIC DNA]</scope>
    <source>
        <strain evidence="5 7">DSM 100205</strain>
    </source>
</reference>
<accession>A0A6P0HDU7</accession>
<dbReference type="EMBL" id="JAAGWB010000070">
    <property type="protein sequence ID" value="NEN53443.1"/>
    <property type="molecule type" value="Genomic_DNA"/>
</dbReference>
<organism evidence="5 7">
    <name type="scientific">Modestobacter muralis</name>
    <dbReference type="NCBI Taxonomy" id="1608614"/>
    <lineage>
        <taxon>Bacteria</taxon>
        <taxon>Bacillati</taxon>
        <taxon>Actinomycetota</taxon>
        <taxon>Actinomycetes</taxon>
        <taxon>Geodermatophilales</taxon>
        <taxon>Geodermatophilaceae</taxon>
        <taxon>Modestobacter</taxon>
    </lineage>
</organism>